<sequence>FSSDHQRSKKEVFTFSSKPRSAPYGTSPNISPESSISPLELEPDSNGEQEQTKTEDSFEGADSSEENSHSRQGTPDSAVFKEIPLNKMSQGNEYWKNKEHSKYNFEEAVLSKPQSSTMTKTESISFQRSLKPILSLSPIQSKSKSFRVIRNVSEETERYEGFSDQFERSVSKTSLKKVSNGNSCLTAQTFVSDFYFEIELLDCVEKLY</sequence>
<dbReference type="Proteomes" id="UP000694408">
    <property type="component" value="Unplaced"/>
</dbReference>
<reference evidence="2" key="2">
    <citation type="submission" date="2025-09" db="UniProtKB">
        <authorList>
            <consortium name="Ensembl"/>
        </authorList>
    </citation>
    <scope>IDENTIFICATION</scope>
</reference>
<evidence type="ECO:0000256" key="1">
    <source>
        <dbReference type="SAM" id="MobiDB-lite"/>
    </source>
</evidence>
<proteinExistence type="predicted"/>
<dbReference type="AlphaFoldDB" id="A0A8C5NMH2"/>
<evidence type="ECO:0000313" key="2">
    <source>
        <dbReference type="Ensembl" id="ENSJHYP00000010481.1"/>
    </source>
</evidence>
<organism evidence="2 3">
    <name type="scientific">Junco hyemalis</name>
    <name type="common">Dark-eyed junco</name>
    <dbReference type="NCBI Taxonomy" id="40217"/>
    <lineage>
        <taxon>Eukaryota</taxon>
        <taxon>Metazoa</taxon>
        <taxon>Chordata</taxon>
        <taxon>Craniata</taxon>
        <taxon>Vertebrata</taxon>
        <taxon>Euteleostomi</taxon>
        <taxon>Archelosauria</taxon>
        <taxon>Archosauria</taxon>
        <taxon>Dinosauria</taxon>
        <taxon>Saurischia</taxon>
        <taxon>Theropoda</taxon>
        <taxon>Coelurosauria</taxon>
        <taxon>Aves</taxon>
        <taxon>Neognathae</taxon>
        <taxon>Neoaves</taxon>
        <taxon>Telluraves</taxon>
        <taxon>Australaves</taxon>
        <taxon>Passeriformes</taxon>
        <taxon>Passerellidae</taxon>
        <taxon>Junco</taxon>
    </lineage>
</organism>
<keyword evidence="3" id="KW-1185">Reference proteome</keyword>
<name>A0A8C5NMH2_JUNHY</name>
<reference evidence="2" key="1">
    <citation type="submission" date="2025-08" db="UniProtKB">
        <authorList>
            <consortium name="Ensembl"/>
        </authorList>
    </citation>
    <scope>IDENTIFICATION</scope>
</reference>
<evidence type="ECO:0000313" key="3">
    <source>
        <dbReference type="Proteomes" id="UP000694408"/>
    </source>
</evidence>
<accession>A0A8C5NMH2</accession>
<feature type="compositionally biased region" description="Basic and acidic residues" evidence="1">
    <location>
        <begin position="1"/>
        <end position="12"/>
    </location>
</feature>
<dbReference type="Ensembl" id="ENSJHYT00000012665.1">
    <property type="protein sequence ID" value="ENSJHYP00000010481.1"/>
    <property type="gene ID" value="ENSJHYG00000008226.1"/>
</dbReference>
<feature type="region of interest" description="Disordered" evidence="1">
    <location>
        <begin position="1"/>
        <end position="80"/>
    </location>
</feature>
<protein>
    <submittedName>
        <fullName evidence="2">Uncharacterized protein</fullName>
    </submittedName>
</protein>
<feature type="compositionally biased region" description="Low complexity" evidence="1">
    <location>
        <begin position="27"/>
        <end position="40"/>
    </location>
</feature>